<dbReference type="InterPro" id="IPR036882">
    <property type="entry name" value="Alba-like_dom_sf"/>
</dbReference>
<dbReference type="InterPro" id="IPR020241">
    <property type="entry name" value="RNase_P/MRP_Pop7_fungi"/>
</dbReference>
<accession>A0A517KXJ5</accession>
<dbReference type="PANTHER" id="PTHR28256:SF1">
    <property type="entry name" value="RIBONUCLEASES P_MRP PROTEIN SUBUNIT POP7"/>
    <property type="match status" value="1"/>
</dbReference>
<dbReference type="GO" id="GO:0004526">
    <property type="term" value="F:ribonuclease P activity"/>
    <property type="evidence" value="ECO:0007669"/>
    <property type="project" value="TreeGrafter"/>
</dbReference>
<evidence type="ECO:0000256" key="3">
    <source>
        <dbReference type="ARBA" id="ARBA00023242"/>
    </source>
</evidence>
<keyword evidence="3" id="KW-0539">Nucleus</keyword>
<evidence type="ECO:0000256" key="1">
    <source>
        <dbReference type="ARBA" id="ARBA00004123"/>
    </source>
</evidence>
<gene>
    <name evidence="5" type="ORF">FKW77_010132</name>
</gene>
<dbReference type="GO" id="GO:0006364">
    <property type="term" value="P:rRNA processing"/>
    <property type="evidence" value="ECO:0007669"/>
    <property type="project" value="TreeGrafter"/>
</dbReference>
<name>A0A517KXJ5_9PEZI</name>
<dbReference type="Proteomes" id="UP000316270">
    <property type="component" value="Chromosome 1"/>
</dbReference>
<protein>
    <submittedName>
        <fullName evidence="5">Uncharacterized protein</fullName>
    </submittedName>
</protein>
<organism evidence="5 6">
    <name type="scientific">Venturia effusa</name>
    <dbReference type="NCBI Taxonomy" id="50376"/>
    <lineage>
        <taxon>Eukaryota</taxon>
        <taxon>Fungi</taxon>
        <taxon>Dikarya</taxon>
        <taxon>Ascomycota</taxon>
        <taxon>Pezizomycotina</taxon>
        <taxon>Dothideomycetes</taxon>
        <taxon>Pleosporomycetidae</taxon>
        <taxon>Venturiales</taxon>
        <taxon>Venturiaceae</taxon>
        <taxon>Venturia</taxon>
    </lineage>
</organism>
<comment type="subcellular location">
    <subcellularLocation>
        <location evidence="1">Nucleus</location>
    </subcellularLocation>
</comment>
<sequence>MVAPQSSAQATKTKPRSGKLPRLPQNSRIQKRPLHHPPIPSSRASSSTEKVIYVSSKTPFMSAVQRIRTQLTQISKRKSQSINDTTHSSTSKGAQIRRKAGGDRILAQAMEEIERAENSKGEGEEVIVKGTGKAIEKVMGIAGFFQENAVTEGVKVRLTTGSVWAIDDISVSRDEVTGEDQMAVDGEEEEDLPETRVRQVSVLEVHIGMK</sequence>
<feature type="region of interest" description="Disordered" evidence="4">
    <location>
        <begin position="74"/>
        <end position="100"/>
    </location>
</feature>
<keyword evidence="2" id="KW-0819">tRNA processing</keyword>
<dbReference type="OrthoDB" id="5416589at2759"/>
<keyword evidence="6" id="KW-1185">Reference proteome</keyword>
<feature type="compositionally biased region" description="Polar residues" evidence="4">
    <location>
        <begin position="74"/>
        <end position="93"/>
    </location>
</feature>
<evidence type="ECO:0000313" key="5">
    <source>
        <dbReference type="EMBL" id="QDS68102.1"/>
    </source>
</evidence>
<dbReference type="Gene3D" id="3.30.110.20">
    <property type="entry name" value="Alba-like domain"/>
    <property type="match status" value="1"/>
</dbReference>
<dbReference type="AlphaFoldDB" id="A0A517KXJ5"/>
<dbReference type="PANTHER" id="PTHR28256">
    <property type="entry name" value="RIBONUCLEASES P/MRP PROTEIN SUBUNIT POP7"/>
    <property type="match status" value="1"/>
</dbReference>
<dbReference type="STRING" id="50376.A0A517KXJ5"/>
<dbReference type="GO" id="GO:0001682">
    <property type="term" value="P:tRNA 5'-leader removal"/>
    <property type="evidence" value="ECO:0007669"/>
    <property type="project" value="InterPro"/>
</dbReference>
<dbReference type="GO" id="GO:0000294">
    <property type="term" value="P:nuclear-transcribed mRNA catabolic process, RNase MRP-dependent"/>
    <property type="evidence" value="ECO:0007669"/>
    <property type="project" value="TreeGrafter"/>
</dbReference>
<dbReference type="GO" id="GO:0034965">
    <property type="term" value="P:intronic box C/D snoRNA processing"/>
    <property type="evidence" value="ECO:0007669"/>
    <property type="project" value="TreeGrafter"/>
</dbReference>
<dbReference type="GO" id="GO:0005655">
    <property type="term" value="C:nucleolar ribonuclease P complex"/>
    <property type="evidence" value="ECO:0007669"/>
    <property type="project" value="InterPro"/>
</dbReference>
<dbReference type="Pfam" id="PF12328">
    <property type="entry name" value="Rpp20"/>
    <property type="match status" value="1"/>
</dbReference>
<proteinExistence type="predicted"/>
<evidence type="ECO:0000256" key="2">
    <source>
        <dbReference type="ARBA" id="ARBA00022694"/>
    </source>
</evidence>
<reference evidence="5 6" key="1">
    <citation type="submission" date="2019-07" db="EMBL/GenBank/DDBJ databases">
        <title>Finished genome of Venturia effusa.</title>
        <authorList>
            <person name="Young C.A."/>
            <person name="Cox M.P."/>
            <person name="Ganley A.R.D."/>
            <person name="David W.J."/>
        </authorList>
    </citation>
    <scope>NUCLEOTIDE SEQUENCE [LARGE SCALE GENOMIC DNA]</scope>
    <source>
        <strain evidence="6">albino</strain>
    </source>
</reference>
<evidence type="ECO:0000313" key="6">
    <source>
        <dbReference type="Proteomes" id="UP000316270"/>
    </source>
</evidence>
<feature type="region of interest" description="Disordered" evidence="4">
    <location>
        <begin position="1"/>
        <end position="48"/>
    </location>
</feature>
<evidence type="ECO:0000256" key="4">
    <source>
        <dbReference type="SAM" id="MobiDB-lite"/>
    </source>
</evidence>
<feature type="compositionally biased region" description="Polar residues" evidence="4">
    <location>
        <begin position="1"/>
        <end position="12"/>
    </location>
</feature>
<dbReference type="GO" id="GO:0003723">
    <property type="term" value="F:RNA binding"/>
    <property type="evidence" value="ECO:0007669"/>
    <property type="project" value="TreeGrafter"/>
</dbReference>
<dbReference type="GO" id="GO:0000171">
    <property type="term" value="F:ribonuclease MRP activity"/>
    <property type="evidence" value="ECO:0007669"/>
    <property type="project" value="TreeGrafter"/>
</dbReference>
<dbReference type="EMBL" id="CP042185">
    <property type="protein sequence ID" value="QDS68102.1"/>
    <property type="molecule type" value="Genomic_DNA"/>
</dbReference>
<dbReference type="InterPro" id="IPR014612">
    <property type="entry name" value="Pop7/Rpp20"/>
</dbReference>
<dbReference type="GO" id="GO:0000172">
    <property type="term" value="C:ribonuclease MRP complex"/>
    <property type="evidence" value="ECO:0007669"/>
    <property type="project" value="InterPro"/>
</dbReference>